<dbReference type="InterPro" id="IPR022683">
    <property type="entry name" value="Calpain_III"/>
</dbReference>
<dbReference type="OrthoDB" id="424753at2759"/>
<dbReference type="InterPro" id="IPR022684">
    <property type="entry name" value="Calpain_cysteine_protease"/>
</dbReference>
<keyword evidence="3 8" id="KW-0378">Hydrolase</keyword>
<dbReference type="FunFam" id="3.90.70.10:FF:000114">
    <property type="entry name" value="Calpain a"/>
    <property type="match status" value="1"/>
</dbReference>
<name>A0A6J8BS46_MYTCO</name>
<evidence type="ECO:0000256" key="5">
    <source>
        <dbReference type="PIRSR" id="PIRSR622684-1"/>
    </source>
</evidence>
<dbReference type="CDD" id="cd00044">
    <property type="entry name" value="CysPc"/>
    <property type="match status" value="1"/>
</dbReference>
<dbReference type="EC" id="3.4.22.-" evidence="8"/>
<dbReference type="Pfam" id="PF00648">
    <property type="entry name" value="Peptidase_C2"/>
    <property type="match status" value="1"/>
</dbReference>
<dbReference type="EMBL" id="CACVKT020003814">
    <property type="protein sequence ID" value="CAC5385920.1"/>
    <property type="molecule type" value="Genomic_DNA"/>
</dbReference>
<dbReference type="GO" id="GO:0006508">
    <property type="term" value="P:proteolysis"/>
    <property type="evidence" value="ECO:0007669"/>
    <property type="project" value="UniProtKB-KW"/>
</dbReference>
<evidence type="ECO:0000313" key="9">
    <source>
        <dbReference type="Proteomes" id="UP000507470"/>
    </source>
</evidence>
<dbReference type="PROSITE" id="PS50203">
    <property type="entry name" value="CALPAIN_CAT"/>
    <property type="match status" value="1"/>
</dbReference>
<keyword evidence="2" id="KW-0645">Protease</keyword>
<dbReference type="PRINTS" id="PR00704">
    <property type="entry name" value="CALPAIN"/>
</dbReference>
<dbReference type="GO" id="GO:0004198">
    <property type="term" value="F:calcium-dependent cysteine-type endopeptidase activity"/>
    <property type="evidence" value="ECO:0007669"/>
    <property type="project" value="InterPro"/>
</dbReference>
<evidence type="ECO:0000256" key="2">
    <source>
        <dbReference type="ARBA" id="ARBA00022670"/>
    </source>
</evidence>
<feature type="active site" evidence="5">
    <location>
        <position position="287"/>
    </location>
</feature>
<dbReference type="AlphaFoldDB" id="A0A6J8BS46"/>
<evidence type="ECO:0000256" key="1">
    <source>
        <dbReference type="ARBA" id="ARBA00007623"/>
    </source>
</evidence>
<comment type="caution">
    <text evidence="6">Lacks conserved residue(s) required for the propagation of feature annotation.</text>
</comment>
<dbReference type="GO" id="GO:0005737">
    <property type="term" value="C:cytoplasm"/>
    <property type="evidence" value="ECO:0007669"/>
    <property type="project" value="TreeGrafter"/>
</dbReference>
<dbReference type="PANTHER" id="PTHR10183">
    <property type="entry name" value="CALPAIN"/>
    <property type="match status" value="1"/>
</dbReference>
<evidence type="ECO:0000313" key="8">
    <source>
        <dbReference type="EMBL" id="CAC5385920.1"/>
    </source>
</evidence>
<accession>A0A6J8BS46</accession>
<comment type="similarity">
    <text evidence="1">Belongs to the peptidase C2 family.</text>
</comment>
<dbReference type="PANTHER" id="PTHR10183:SF379">
    <property type="entry name" value="CALPAIN-5"/>
    <property type="match status" value="1"/>
</dbReference>
<evidence type="ECO:0000256" key="3">
    <source>
        <dbReference type="ARBA" id="ARBA00022801"/>
    </source>
</evidence>
<feature type="domain" description="Calpain catalytic" evidence="7">
    <location>
        <begin position="33"/>
        <end position="345"/>
    </location>
</feature>
<dbReference type="Gene3D" id="3.90.70.10">
    <property type="entry name" value="Cysteine proteinases"/>
    <property type="match status" value="1"/>
</dbReference>
<dbReference type="SUPFAM" id="SSF54001">
    <property type="entry name" value="Cysteine proteinases"/>
    <property type="match status" value="1"/>
</dbReference>
<feature type="active site" evidence="5">
    <location>
        <position position="259"/>
    </location>
</feature>
<reference evidence="8 9" key="1">
    <citation type="submission" date="2020-06" db="EMBL/GenBank/DDBJ databases">
        <authorList>
            <person name="Li R."/>
            <person name="Bekaert M."/>
        </authorList>
    </citation>
    <scope>NUCLEOTIDE SEQUENCE [LARGE SCALE GENOMIC DNA]</scope>
    <source>
        <strain evidence="9">wild</strain>
    </source>
</reference>
<proteinExistence type="inferred from homology"/>
<gene>
    <name evidence="8" type="ORF">MCOR_21418</name>
</gene>
<dbReference type="InterPro" id="IPR038765">
    <property type="entry name" value="Papain-like_cys_pep_sf"/>
</dbReference>
<dbReference type="InterPro" id="IPR001300">
    <property type="entry name" value="Peptidase_C2_calpain_cat"/>
</dbReference>
<dbReference type="InterPro" id="IPR022682">
    <property type="entry name" value="Calpain_domain_III"/>
</dbReference>
<dbReference type="SMART" id="SM00230">
    <property type="entry name" value="CysPc"/>
    <property type="match status" value="1"/>
</dbReference>
<evidence type="ECO:0000256" key="6">
    <source>
        <dbReference type="PROSITE-ProRule" id="PRU00239"/>
    </source>
</evidence>
<dbReference type="SMART" id="SM00720">
    <property type="entry name" value="calpain_III"/>
    <property type="match status" value="1"/>
</dbReference>
<organism evidence="8 9">
    <name type="scientific">Mytilus coruscus</name>
    <name type="common">Sea mussel</name>
    <dbReference type="NCBI Taxonomy" id="42192"/>
    <lineage>
        <taxon>Eukaryota</taxon>
        <taxon>Metazoa</taxon>
        <taxon>Spiralia</taxon>
        <taxon>Lophotrochozoa</taxon>
        <taxon>Mollusca</taxon>
        <taxon>Bivalvia</taxon>
        <taxon>Autobranchia</taxon>
        <taxon>Pteriomorphia</taxon>
        <taxon>Mytilida</taxon>
        <taxon>Mytiloidea</taxon>
        <taxon>Mytilidae</taxon>
        <taxon>Mytilinae</taxon>
        <taxon>Mytilus</taxon>
    </lineage>
</organism>
<dbReference type="Gene3D" id="2.60.120.380">
    <property type="match status" value="1"/>
</dbReference>
<sequence length="631" mass="72611">MDGAFNVVMSKKSKYKNQDYDSIKRSCFQKGENFTDPEFPPNNKSIFFSRSDDDIKWKRPGELRRSPKLIEAFSAFDLHEGQLGNTWFVTAIGTLILYRDIVEKVIPNLKKQEWKGALDKSDYTGVFQFRFWRFGETITIVVDDQLPTKNEELLFCQSRTREVFWCSLLEKAYAKLFGDYESLTDGDAIDALVDFTGGFGEKINLLHPNINLKDESIRGSLFKKLKEARENKSLIICYIQVKPGDKRGKELPQGFVLGHGYTVIDVKKINKERGKGTSNLSMIKMSNPWGTMEWNGPWSEKSSEWQKMDPSLKPELEFSKDKGEFWMAFEDFVNYFTNVDICHLLQPSNENILHSEWTLTGRSGGCDFESPLFLSNPQFLFDIKEEEDTLRVSLEQHDIRLKKSHTGRTLNTIGYAIMKVEENRKYRLHIPVKVCETSEMVKSRSVFGTCTLPKGRYVIIPATKDPNEHGQFLLRLYNNCKGSVRELTQDGPTTTCPCFSMPVMVTTLTVLKVEKITYRLDFNPKIVVQCEGEKVVSLIPFEQNVKNECEAVLDLKVTFYRKNPNVPIIIEIFNNNTIIDDFCCQARVTDTGEEEGKEKCYNVFGRGKEKYAERSGLIHVFVRSSHDLKLL</sequence>
<evidence type="ECO:0000256" key="4">
    <source>
        <dbReference type="ARBA" id="ARBA00022807"/>
    </source>
</evidence>
<dbReference type="Proteomes" id="UP000507470">
    <property type="component" value="Unassembled WGS sequence"/>
</dbReference>
<dbReference type="InterPro" id="IPR036213">
    <property type="entry name" value="Calpain_III_sf"/>
</dbReference>
<dbReference type="Pfam" id="PF01067">
    <property type="entry name" value="Calpain_III"/>
    <property type="match status" value="1"/>
</dbReference>
<evidence type="ECO:0000259" key="7">
    <source>
        <dbReference type="PROSITE" id="PS50203"/>
    </source>
</evidence>
<dbReference type="SUPFAM" id="SSF49758">
    <property type="entry name" value="Calpain large subunit, middle domain (domain III)"/>
    <property type="match status" value="1"/>
</dbReference>
<protein>
    <submittedName>
        <fullName evidence="8">CAPN5</fullName>
        <ecNumber evidence="8">3.4.22.-</ecNumber>
    </submittedName>
</protein>
<keyword evidence="9" id="KW-1185">Reference proteome</keyword>
<keyword evidence="4" id="KW-0788">Thiol protease</keyword>